<dbReference type="Gene3D" id="3.90.950.10">
    <property type="match status" value="1"/>
</dbReference>
<comment type="similarity">
    <text evidence="10 11">Belongs to the YjjX NTPase family.</text>
</comment>
<feature type="domain" description="Non-canonical purine NTP phosphatase/PRRC1" evidence="12">
    <location>
        <begin position="12"/>
        <end position="174"/>
    </location>
</feature>
<keyword evidence="2 11" id="KW-0479">Metal-binding</keyword>
<dbReference type="Proteomes" id="UP000182660">
    <property type="component" value="Unassembled WGS sequence"/>
</dbReference>
<dbReference type="InterPro" id="IPR029001">
    <property type="entry name" value="ITPase-like_fam"/>
</dbReference>
<dbReference type="GO" id="GO:0046872">
    <property type="term" value="F:metal ion binding"/>
    <property type="evidence" value="ECO:0007669"/>
    <property type="project" value="UniProtKB-KW"/>
</dbReference>
<proteinExistence type="inferred from homology"/>
<dbReference type="KEGG" id="mvs:MVIS_2466"/>
<evidence type="ECO:0000256" key="7">
    <source>
        <dbReference type="ARBA" id="ARBA00023211"/>
    </source>
</evidence>
<keyword evidence="15" id="KW-1185">Reference proteome</keyword>
<comment type="subunit">
    <text evidence="11">Homodimer.</text>
</comment>
<dbReference type="NCBIfam" id="TIGR00258">
    <property type="entry name" value="inosine/xanthosine triphosphatase"/>
    <property type="match status" value="1"/>
</dbReference>
<comment type="caution">
    <text evidence="11">Lacks conserved residue(s) required for the propagation of feature annotation.</text>
</comment>
<comment type="cofactor">
    <cofactor evidence="1">
        <name>Mn(2+)</name>
        <dbReference type="ChEBI" id="CHEBI:29035"/>
    </cofactor>
</comment>
<evidence type="ECO:0000256" key="9">
    <source>
        <dbReference type="ARBA" id="ARBA00048781"/>
    </source>
</evidence>
<dbReference type="EC" id="3.6.1.73" evidence="11"/>
<evidence type="ECO:0000256" key="8">
    <source>
        <dbReference type="ARBA" id="ARBA00048174"/>
    </source>
</evidence>
<dbReference type="STRING" id="80854.MVIS_2466"/>
<dbReference type="GO" id="GO:0006772">
    <property type="term" value="P:thiamine metabolic process"/>
    <property type="evidence" value="ECO:0007669"/>
    <property type="project" value="TreeGrafter"/>
</dbReference>
<keyword evidence="7 11" id="KW-0464">Manganese</keyword>
<evidence type="ECO:0000313" key="14">
    <source>
        <dbReference type="EMBL" id="SGZ11359.1"/>
    </source>
</evidence>
<dbReference type="OrthoDB" id="6334099at2"/>
<name>A0A090K9A6_9GAMM</name>
<evidence type="ECO:0000256" key="2">
    <source>
        <dbReference type="ARBA" id="ARBA00022723"/>
    </source>
</evidence>
<comment type="cofactor">
    <cofactor evidence="11">
        <name>Mg(2+)</name>
        <dbReference type="ChEBI" id="CHEBI:18420"/>
    </cofactor>
    <cofactor evidence="11">
        <name>Mn(2+)</name>
        <dbReference type="ChEBI" id="CHEBI:29035"/>
    </cofactor>
    <text evidence="11">Binds 1 divalent metal cation per subunit; can use either Mg(2+) or Mn(2+).</text>
</comment>
<dbReference type="InterPro" id="IPR050299">
    <property type="entry name" value="YjjX_NTPase"/>
</dbReference>
<evidence type="ECO:0000256" key="4">
    <source>
        <dbReference type="ARBA" id="ARBA00022801"/>
    </source>
</evidence>
<dbReference type="GO" id="GO:0009117">
    <property type="term" value="P:nucleotide metabolic process"/>
    <property type="evidence" value="ECO:0007669"/>
    <property type="project" value="UniProtKB-KW"/>
</dbReference>
<reference evidence="13 15" key="1">
    <citation type="submission" date="2016-11" db="EMBL/GenBank/DDBJ databases">
        <authorList>
            <person name="Klemetsen T."/>
        </authorList>
    </citation>
    <scope>NUCLEOTIDE SEQUENCE [LARGE SCALE GENOMIC DNA]</scope>
    <source>
        <strain evidence="13">MT 2528</strain>
    </source>
</reference>
<comment type="function">
    <text evidence="11">Phosphatase that hydrolyzes non-canonical purine nucleotides such as XTP and ITP to their respective diphosphate derivatives. Probably excludes non-canonical purines from DNA/RNA precursor pool, thus preventing their incorporation into DNA/RNA and avoiding chromosomal lesions.</text>
</comment>
<keyword evidence="5 11" id="KW-0460">Magnesium</keyword>
<evidence type="ECO:0000313" key="15">
    <source>
        <dbReference type="Proteomes" id="UP000182660"/>
    </source>
</evidence>
<keyword evidence="6 11" id="KW-0546">Nucleotide metabolism</keyword>
<dbReference type="GO" id="GO:0103023">
    <property type="term" value="F:ITPase activity"/>
    <property type="evidence" value="ECO:0007669"/>
    <property type="project" value="UniProtKB-EC"/>
</dbReference>
<reference evidence="14 16" key="2">
    <citation type="submission" date="2016-11" db="EMBL/GenBank/DDBJ databases">
        <authorList>
            <person name="Jaros S."/>
            <person name="Januszkiewicz K."/>
            <person name="Wedrychowicz H."/>
        </authorList>
    </citation>
    <scope>NUCLEOTIDE SEQUENCE [LARGE SCALE GENOMIC DNA]</scope>
    <source>
        <strain evidence="14">NVI 5450</strain>
    </source>
</reference>
<dbReference type="NCBIfam" id="NF003459">
    <property type="entry name" value="PRK05074.1"/>
    <property type="match status" value="1"/>
</dbReference>
<dbReference type="EMBL" id="FPLJ01000078">
    <property type="protein sequence ID" value="SGY97793.1"/>
    <property type="molecule type" value="Genomic_DNA"/>
</dbReference>
<feature type="binding site" evidence="11">
    <location>
        <begin position="72"/>
        <end position="73"/>
    </location>
    <ligand>
        <name>substrate</name>
    </ligand>
</feature>
<dbReference type="GO" id="GO:0000166">
    <property type="term" value="F:nucleotide binding"/>
    <property type="evidence" value="ECO:0007669"/>
    <property type="project" value="UniProtKB-KW"/>
</dbReference>
<dbReference type="Pfam" id="PF01931">
    <property type="entry name" value="NTPase_I-T"/>
    <property type="match status" value="1"/>
</dbReference>
<evidence type="ECO:0000256" key="3">
    <source>
        <dbReference type="ARBA" id="ARBA00022741"/>
    </source>
</evidence>
<evidence type="ECO:0000313" key="13">
    <source>
        <dbReference type="EMBL" id="SGY97793.1"/>
    </source>
</evidence>
<evidence type="ECO:0000256" key="5">
    <source>
        <dbReference type="ARBA" id="ARBA00022842"/>
    </source>
</evidence>
<feature type="binding site" evidence="11">
    <location>
        <position position="72"/>
    </location>
    <ligand>
        <name>Mg(2+)</name>
        <dbReference type="ChEBI" id="CHEBI:18420"/>
    </ligand>
</feature>
<keyword evidence="4 11" id="KW-0378">Hydrolase</keyword>
<protein>
    <recommendedName>
        <fullName evidence="11">Inosine/xanthosine triphosphatase</fullName>
        <shortName evidence="11">ITPase/XTPase</shortName>
        <ecNumber evidence="11">3.6.1.73</ecNumber>
    </recommendedName>
    <alternativeName>
        <fullName evidence="11">Non-canonical purine NTP phosphatase</fullName>
    </alternativeName>
    <alternativeName>
        <fullName evidence="11">Non-standard purine NTP phosphatase</fullName>
    </alternativeName>
    <alternativeName>
        <fullName evidence="11">Nucleoside-triphosphate phosphatase</fullName>
        <shortName evidence="11">NTPase</shortName>
    </alternativeName>
</protein>
<comment type="catalytic activity">
    <reaction evidence="9 11">
        <text>XTP + H2O = XDP + phosphate + H(+)</text>
        <dbReference type="Rhea" id="RHEA:28406"/>
        <dbReference type="ChEBI" id="CHEBI:15377"/>
        <dbReference type="ChEBI" id="CHEBI:15378"/>
        <dbReference type="ChEBI" id="CHEBI:43474"/>
        <dbReference type="ChEBI" id="CHEBI:59884"/>
        <dbReference type="ChEBI" id="CHEBI:61314"/>
        <dbReference type="EC" id="3.6.1.73"/>
    </reaction>
</comment>
<dbReference type="AlphaFoldDB" id="A0A090K9A6"/>
<dbReference type="SUPFAM" id="SSF52972">
    <property type="entry name" value="ITPase-like"/>
    <property type="match status" value="1"/>
</dbReference>
<keyword evidence="3 11" id="KW-0547">Nucleotide-binding</keyword>
<evidence type="ECO:0000256" key="11">
    <source>
        <dbReference type="HAMAP-Rule" id="MF_00648"/>
    </source>
</evidence>
<evidence type="ECO:0000313" key="16">
    <source>
        <dbReference type="Proteomes" id="UP000183794"/>
    </source>
</evidence>
<dbReference type="HOGENOM" id="CLU_087417_1_0_6"/>
<organism evidence="14 16">
    <name type="scientific">Moritella viscosa</name>
    <dbReference type="NCBI Taxonomy" id="80854"/>
    <lineage>
        <taxon>Bacteria</taxon>
        <taxon>Pseudomonadati</taxon>
        <taxon>Pseudomonadota</taxon>
        <taxon>Gammaproteobacteria</taxon>
        <taxon>Alteromonadales</taxon>
        <taxon>Moritellaceae</taxon>
        <taxon>Moritella</taxon>
    </lineage>
</organism>
<dbReference type="PANTHER" id="PTHR34699">
    <property type="match status" value="1"/>
</dbReference>
<evidence type="ECO:0000259" key="12">
    <source>
        <dbReference type="Pfam" id="PF01931"/>
    </source>
</evidence>
<dbReference type="InterPro" id="IPR026533">
    <property type="entry name" value="NTPase/PRRC1"/>
</dbReference>
<accession>A0A090K9A6</accession>
<gene>
    <name evidence="13" type="ORF">MT2528_3483</name>
    <name evidence="14" type="ORF">NVI5450_3680</name>
</gene>
<dbReference type="EMBL" id="FPLD01000102">
    <property type="protein sequence ID" value="SGZ11359.1"/>
    <property type="molecule type" value="Genomic_DNA"/>
</dbReference>
<evidence type="ECO:0000256" key="10">
    <source>
        <dbReference type="ARBA" id="ARBA00060855"/>
    </source>
</evidence>
<comment type="catalytic activity">
    <reaction evidence="8 11">
        <text>ITP + H2O = IDP + phosphate + H(+)</text>
        <dbReference type="Rhea" id="RHEA:28330"/>
        <dbReference type="ChEBI" id="CHEBI:15377"/>
        <dbReference type="ChEBI" id="CHEBI:15378"/>
        <dbReference type="ChEBI" id="CHEBI:43474"/>
        <dbReference type="ChEBI" id="CHEBI:58280"/>
        <dbReference type="ChEBI" id="CHEBI:61402"/>
        <dbReference type="EC" id="3.6.1.73"/>
    </reaction>
</comment>
<dbReference type="PANTHER" id="PTHR34699:SF2">
    <property type="entry name" value="NON-CANONICAL PURINE NTP PHOSPHATASE_PRRC1 DOMAIN-CONTAINING PROTEIN"/>
    <property type="match status" value="1"/>
</dbReference>
<dbReference type="PATRIC" id="fig|80854.5.peg.2625"/>
<evidence type="ECO:0000256" key="6">
    <source>
        <dbReference type="ARBA" id="ARBA00023080"/>
    </source>
</evidence>
<dbReference type="InterPro" id="IPR002786">
    <property type="entry name" value="Non_canon_purine_NTPase"/>
</dbReference>
<evidence type="ECO:0000256" key="1">
    <source>
        <dbReference type="ARBA" id="ARBA00001936"/>
    </source>
</evidence>
<sequence length="181" mass="19524">MIEQKLIKVVVGSKNPVKVNASRVVIAELYPDHAVQCDGIDAPSNVQDQPMDAAETREGAINRAKYCQQHADADFYIAIEGGVDLLADGPATFAYVVIANKEQQSVGRSAALPLPAPIYQSLLNGEELGPVMDKLFKTVNIKHKGGAIGLLTNGHATRESNYTQALTLAMAPFLYPELYSQ</sequence>
<dbReference type="FunFam" id="3.90.950.10:FF:000002">
    <property type="entry name" value="Inosine/xanthosine triphosphatase"/>
    <property type="match status" value="1"/>
</dbReference>
<dbReference type="HAMAP" id="MF_00648">
    <property type="entry name" value="Non_canon_purine_NTPase_YjjX"/>
    <property type="match status" value="1"/>
</dbReference>
<dbReference type="Proteomes" id="UP000183794">
    <property type="component" value="Unassembled WGS sequence"/>
</dbReference>